<dbReference type="Proteomes" id="UP000662814">
    <property type="component" value="Chromosome"/>
</dbReference>
<proteinExistence type="predicted"/>
<feature type="domain" description="Histidine kinase/HSP90-like ATPase" evidence="10">
    <location>
        <begin position="369"/>
        <end position="458"/>
    </location>
</feature>
<evidence type="ECO:0000256" key="7">
    <source>
        <dbReference type="ARBA" id="ARBA00022840"/>
    </source>
</evidence>
<feature type="transmembrane region" description="Helical" evidence="9">
    <location>
        <begin position="102"/>
        <end position="119"/>
    </location>
</feature>
<keyword evidence="4" id="KW-0808">Transferase</keyword>
<dbReference type="Gene3D" id="3.30.565.10">
    <property type="entry name" value="Histidine kinase-like ATPase, C-terminal domain"/>
    <property type="match status" value="1"/>
</dbReference>
<dbReference type="InterPro" id="IPR011712">
    <property type="entry name" value="Sig_transdc_His_kin_sub3_dim/P"/>
</dbReference>
<evidence type="ECO:0000259" key="11">
    <source>
        <dbReference type="Pfam" id="PF07730"/>
    </source>
</evidence>
<keyword evidence="5" id="KW-0547">Nucleotide-binding</keyword>
<evidence type="ECO:0000256" key="2">
    <source>
        <dbReference type="ARBA" id="ARBA00012438"/>
    </source>
</evidence>
<feature type="transmembrane region" description="Helical" evidence="9">
    <location>
        <begin position="125"/>
        <end position="143"/>
    </location>
</feature>
<dbReference type="RefSeq" id="WP_166987287.1">
    <property type="nucleotide sequence ID" value="NZ_CP061169.1"/>
</dbReference>
<gene>
    <name evidence="12" type="ORF">HCR76_15440</name>
</gene>
<keyword evidence="3" id="KW-0597">Phosphoprotein</keyword>
<keyword evidence="8" id="KW-0902">Two-component regulatory system</keyword>
<dbReference type="InterPro" id="IPR050482">
    <property type="entry name" value="Sensor_HK_TwoCompSys"/>
</dbReference>
<evidence type="ECO:0000256" key="4">
    <source>
        <dbReference type="ARBA" id="ARBA00022679"/>
    </source>
</evidence>
<keyword evidence="9" id="KW-1133">Transmembrane helix</keyword>
<feature type="transmembrane region" description="Helical" evidence="9">
    <location>
        <begin position="76"/>
        <end position="95"/>
    </location>
</feature>
<name>A0ABX6YID2_9MICO</name>
<feature type="transmembrane region" description="Helical" evidence="9">
    <location>
        <begin position="46"/>
        <end position="64"/>
    </location>
</feature>
<sequence length="470" mass="49905">MRDNTNVAVNAAMHDDHVLGPPPRWTSWSDNILSRIGLRTAFSRDSILAVLVALVGLGLAGELLDFLQTTNSLRLSSLQSTAVMLITAAQSLILCIRRINPVLCLVVVAASQIALVALLPPGIGIRGLAPFVATYTVCVYPPFRRFAGTVRVIALVAMGEILGSIAASLLISAPVFGSEPSIFEALFGQGHDTVGQPDQAFAQAASTLLTYAVAVFAGTYVSTHRKYVELARVRTADAIRAQQSRVDAAISAERARMARELHDIAAHHLSGMVVQASAIERLIDKDPAAAKQATTWIRSQGKETLDNLRQVVGVLREPATADSHGEGGAPVPGLSAADTLIRTARDLGDNIRFAQEGEPYPLAPIADVTVYRVLQEALSNARQHAPGAPVHVSLRYGDTCVALSVENDPTAAHTSTAEHRDGLGLVGMRERAQLVDARFDAARTPAGGWRVDLTVPAERPADSTQEGSAP</sequence>
<accession>A0ABX6YID2</accession>
<evidence type="ECO:0000256" key="8">
    <source>
        <dbReference type="ARBA" id="ARBA00023012"/>
    </source>
</evidence>
<evidence type="ECO:0000256" key="1">
    <source>
        <dbReference type="ARBA" id="ARBA00000085"/>
    </source>
</evidence>
<organism evidence="12 13">
    <name type="scientific">Paramicrobacterium chengjingii</name>
    <dbReference type="NCBI Taxonomy" id="2769067"/>
    <lineage>
        <taxon>Bacteria</taxon>
        <taxon>Bacillati</taxon>
        <taxon>Actinomycetota</taxon>
        <taxon>Actinomycetes</taxon>
        <taxon>Micrococcales</taxon>
        <taxon>Microbacteriaceae</taxon>
        <taxon>Paramicrobacterium</taxon>
    </lineage>
</organism>
<evidence type="ECO:0000313" key="13">
    <source>
        <dbReference type="Proteomes" id="UP000662814"/>
    </source>
</evidence>
<comment type="catalytic activity">
    <reaction evidence="1">
        <text>ATP + protein L-histidine = ADP + protein N-phospho-L-histidine.</text>
        <dbReference type="EC" id="2.7.13.3"/>
    </reaction>
</comment>
<dbReference type="Gene3D" id="1.20.5.1930">
    <property type="match status" value="1"/>
</dbReference>
<dbReference type="InterPro" id="IPR003594">
    <property type="entry name" value="HATPase_dom"/>
</dbReference>
<feature type="domain" description="Signal transduction histidine kinase subgroup 3 dimerisation and phosphoacceptor" evidence="11">
    <location>
        <begin position="253"/>
        <end position="318"/>
    </location>
</feature>
<evidence type="ECO:0000256" key="9">
    <source>
        <dbReference type="SAM" id="Phobius"/>
    </source>
</evidence>
<feature type="transmembrane region" description="Helical" evidence="9">
    <location>
        <begin position="200"/>
        <end position="222"/>
    </location>
</feature>
<evidence type="ECO:0000256" key="3">
    <source>
        <dbReference type="ARBA" id="ARBA00022553"/>
    </source>
</evidence>
<dbReference type="Pfam" id="PF07730">
    <property type="entry name" value="HisKA_3"/>
    <property type="match status" value="1"/>
</dbReference>
<reference evidence="12 13" key="1">
    <citation type="submission" date="2020-12" db="EMBL/GenBank/DDBJ databases">
        <title>Microbacterium sp. HY060.</title>
        <authorList>
            <person name="Zhou J."/>
        </authorList>
    </citation>
    <scope>NUCLEOTIDE SEQUENCE [LARGE SCALE GENOMIC DNA]</scope>
    <source>
        <strain evidence="12 13">HY60</strain>
    </source>
</reference>
<protein>
    <recommendedName>
        <fullName evidence="2">histidine kinase</fullName>
        <ecNumber evidence="2">2.7.13.3</ecNumber>
    </recommendedName>
</protein>
<evidence type="ECO:0000256" key="5">
    <source>
        <dbReference type="ARBA" id="ARBA00022741"/>
    </source>
</evidence>
<evidence type="ECO:0000256" key="6">
    <source>
        <dbReference type="ARBA" id="ARBA00022777"/>
    </source>
</evidence>
<dbReference type="InterPro" id="IPR036890">
    <property type="entry name" value="HATPase_C_sf"/>
</dbReference>
<dbReference type="EC" id="2.7.13.3" evidence="2"/>
<evidence type="ECO:0000259" key="10">
    <source>
        <dbReference type="Pfam" id="PF02518"/>
    </source>
</evidence>
<feature type="transmembrane region" description="Helical" evidence="9">
    <location>
        <begin position="150"/>
        <end position="171"/>
    </location>
</feature>
<keyword evidence="9" id="KW-0812">Transmembrane</keyword>
<dbReference type="Pfam" id="PF02518">
    <property type="entry name" value="HATPase_c"/>
    <property type="match status" value="1"/>
</dbReference>
<dbReference type="EMBL" id="CP061169">
    <property type="protein sequence ID" value="QPZ38161.1"/>
    <property type="molecule type" value="Genomic_DNA"/>
</dbReference>
<dbReference type="SUPFAM" id="SSF55874">
    <property type="entry name" value="ATPase domain of HSP90 chaperone/DNA topoisomerase II/histidine kinase"/>
    <property type="match status" value="1"/>
</dbReference>
<keyword evidence="7" id="KW-0067">ATP-binding</keyword>
<evidence type="ECO:0000313" key="12">
    <source>
        <dbReference type="EMBL" id="QPZ38161.1"/>
    </source>
</evidence>
<keyword evidence="13" id="KW-1185">Reference proteome</keyword>
<dbReference type="CDD" id="cd16917">
    <property type="entry name" value="HATPase_UhpB-NarQ-NarX-like"/>
    <property type="match status" value="1"/>
</dbReference>
<dbReference type="GO" id="GO:0016301">
    <property type="term" value="F:kinase activity"/>
    <property type="evidence" value="ECO:0007669"/>
    <property type="project" value="UniProtKB-KW"/>
</dbReference>
<keyword evidence="6 12" id="KW-0418">Kinase</keyword>
<dbReference type="PANTHER" id="PTHR24421:SF10">
    <property type="entry name" value="NITRATE_NITRITE SENSOR PROTEIN NARQ"/>
    <property type="match status" value="1"/>
</dbReference>
<keyword evidence="9" id="KW-0472">Membrane</keyword>
<dbReference type="PANTHER" id="PTHR24421">
    <property type="entry name" value="NITRATE/NITRITE SENSOR PROTEIN NARX-RELATED"/>
    <property type="match status" value="1"/>
</dbReference>